<feature type="domain" description="Amidohydrolase-related" evidence="1">
    <location>
        <begin position="79"/>
        <end position="461"/>
    </location>
</feature>
<dbReference type="InterPro" id="IPR032466">
    <property type="entry name" value="Metal_Hydrolase"/>
</dbReference>
<dbReference type="PROSITE" id="PS51257">
    <property type="entry name" value="PROKAR_LIPOPROTEIN"/>
    <property type="match status" value="1"/>
</dbReference>
<dbReference type="RefSeq" id="WP_252742405.1">
    <property type="nucleotide sequence ID" value="NZ_JAMXIB010000018.1"/>
</dbReference>
<dbReference type="PANTHER" id="PTHR43135:SF3">
    <property type="entry name" value="ALPHA-D-RIBOSE 1-METHYLPHOSPHONATE 5-TRIPHOSPHATE DIPHOSPHATASE"/>
    <property type="match status" value="1"/>
</dbReference>
<dbReference type="EMBL" id="JAMXIB010000018">
    <property type="protein sequence ID" value="MCO5726034.1"/>
    <property type="molecule type" value="Genomic_DNA"/>
</dbReference>
<accession>A0ABT1B167</accession>
<comment type="caution">
    <text evidence="2">The sequence shown here is derived from an EMBL/GenBank/DDBJ whole genome shotgun (WGS) entry which is preliminary data.</text>
</comment>
<evidence type="ECO:0000313" key="3">
    <source>
        <dbReference type="Proteomes" id="UP001206312"/>
    </source>
</evidence>
<proteinExistence type="predicted"/>
<evidence type="ECO:0000259" key="1">
    <source>
        <dbReference type="Pfam" id="PF01979"/>
    </source>
</evidence>
<dbReference type="PANTHER" id="PTHR43135">
    <property type="entry name" value="ALPHA-D-RIBOSE 1-METHYLPHOSPHONATE 5-TRIPHOSPHATE DIPHOSPHATASE"/>
    <property type="match status" value="1"/>
</dbReference>
<dbReference type="Gene3D" id="3.20.20.140">
    <property type="entry name" value="Metal-dependent hydrolases"/>
    <property type="match status" value="1"/>
</dbReference>
<evidence type="ECO:0000313" key="2">
    <source>
        <dbReference type="EMBL" id="MCO5726034.1"/>
    </source>
</evidence>
<dbReference type="InterPro" id="IPR051781">
    <property type="entry name" value="Metallo-dep_Hydrolase"/>
</dbReference>
<name>A0ABT1B167_9FLAO</name>
<protein>
    <submittedName>
        <fullName evidence="2">Amidohydrolase family protein</fullName>
    </submittedName>
</protein>
<reference evidence="2 3" key="1">
    <citation type="submission" date="2022-06" db="EMBL/GenBank/DDBJ databases">
        <authorList>
            <person name="Xuan X."/>
        </authorList>
    </citation>
    <scope>NUCLEOTIDE SEQUENCE [LARGE SCALE GENOMIC DNA]</scope>
    <source>
        <strain evidence="2 3">2V75</strain>
    </source>
</reference>
<dbReference type="InterPro" id="IPR006680">
    <property type="entry name" value="Amidohydro-rel"/>
</dbReference>
<dbReference type="SUPFAM" id="SSF51556">
    <property type="entry name" value="Metallo-dependent hydrolases"/>
    <property type="match status" value="1"/>
</dbReference>
<dbReference type="InterPro" id="IPR011059">
    <property type="entry name" value="Metal-dep_hydrolase_composite"/>
</dbReference>
<dbReference type="Gene3D" id="2.30.40.10">
    <property type="entry name" value="Urease, subunit C, domain 1"/>
    <property type="match status" value="1"/>
</dbReference>
<dbReference type="SUPFAM" id="SSF51338">
    <property type="entry name" value="Composite domain of metallo-dependent hydrolases"/>
    <property type="match status" value="1"/>
</dbReference>
<sequence length="472" mass="51234">MKRLIFSGILAITLLAGCTPGPKAEPTHTVLRGATLFDGNGGTIANSTVIIRDGRIEALGGADLEVPENAEVIDLAGKYITPGLVDAHVHFSQTGFFDGRPDALDIRDSLPFDSVQARQRRNPDRYFETYLRSGVTAVYDVGGFDWTLDLQKSAEDDLDAPHVAASGPLLTPFPQDRLDGFNVLPARQMLALDSEEFGREYVQRNTALGSTGIKIWSLNLKDTVFMKSLNAVAAEVREQGNQLIVHATSLDQAKEGLRLGAKVLVHSVDDQPVDEEFLQLARANGAVYCPTLVVVPGYTIAYRSIQGDFPMNDPNQVVDADTRNLVEASESFFKYVPEPENYPAMLKASEQADETLKAAMYANLMKVYEAGIPIALSTDAGNPGTLHGISVYDELEAMQRAGIPAKDLIGMATRSGALAMRRLDDFGTLEPGKMADLIVLDKDPSADAAHFRSITHVMRGGLLRPVDVAFEK</sequence>
<dbReference type="Proteomes" id="UP001206312">
    <property type="component" value="Unassembled WGS sequence"/>
</dbReference>
<gene>
    <name evidence="2" type="ORF">NG653_14310</name>
</gene>
<organism evidence="2 3">
    <name type="scientific">Robiginitalea marina</name>
    <dbReference type="NCBI Taxonomy" id="2954105"/>
    <lineage>
        <taxon>Bacteria</taxon>
        <taxon>Pseudomonadati</taxon>
        <taxon>Bacteroidota</taxon>
        <taxon>Flavobacteriia</taxon>
        <taxon>Flavobacteriales</taxon>
        <taxon>Flavobacteriaceae</taxon>
        <taxon>Robiginitalea</taxon>
    </lineage>
</organism>
<dbReference type="Pfam" id="PF01979">
    <property type="entry name" value="Amidohydro_1"/>
    <property type="match status" value="1"/>
</dbReference>
<keyword evidence="3" id="KW-1185">Reference proteome</keyword>